<feature type="region of interest" description="Disordered" evidence="6">
    <location>
        <begin position="878"/>
        <end position="940"/>
    </location>
</feature>
<feature type="compositionally biased region" description="Acidic residues" evidence="6">
    <location>
        <begin position="905"/>
        <end position="923"/>
    </location>
</feature>
<evidence type="ECO:0000256" key="4">
    <source>
        <dbReference type="ARBA" id="ARBA00034617"/>
    </source>
</evidence>
<dbReference type="GO" id="GO:0000724">
    <property type="term" value="P:double-strand break repair via homologous recombination"/>
    <property type="evidence" value="ECO:0007669"/>
    <property type="project" value="TreeGrafter"/>
</dbReference>
<evidence type="ECO:0000256" key="6">
    <source>
        <dbReference type="SAM" id="MobiDB-lite"/>
    </source>
</evidence>
<evidence type="ECO:0000313" key="10">
    <source>
        <dbReference type="Proteomes" id="UP000554235"/>
    </source>
</evidence>
<dbReference type="PROSITE" id="PS51194">
    <property type="entry name" value="HELICASE_CTER"/>
    <property type="match status" value="1"/>
</dbReference>
<dbReference type="SUPFAM" id="SSF52540">
    <property type="entry name" value="P-loop containing nucleoside triphosphate hydrolases"/>
    <property type="match status" value="1"/>
</dbReference>
<dbReference type="GO" id="GO:0043138">
    <property type="term" value="F:3'-5' DNA helicase activity"/>
    <property type="evidence" value="ECO:0007669"/>
    <property type="project" value="UniProtKB-EC"/>
</dbReference>
<feature type="compositionally biased region" description="Acidic residues" evidence="6">
    <location>
        <begin position="2082"/>
        <end position="2099"/>
    </location>
</feature>
<sequence length="3245" mass="366087">MVAGSSSSFAELHSLRNFGHRIARTEPPTFFLHWSDDGKTVSFGDEFSLSMEDFRQLPAYFITRAEELCNELMFGFEPDFDLSRIKDDMTNTRPGYSFVVHPENKFEDMYKILLTRACTARTARLSRNGQWIWNAVASYLKSTTKLEEMIGGSFLTACGQAPRLLELLSLTVENSPSAIRGIFVWNRSVAYTVRHHKAKRSTNQEFYVVRFLPFRLAIVALKYLVCIRRLANLLRREQLGQSDPHGLSPSKQLLFQSHGKAWAPSRLTTILKSASTQVWNREVNARMYRQLAIGVTEKHVQEVHSPFNRYDDRSSKADPNVVFAWQSGHRPFQRGITYGLDGAYPHQLQPSLLRAYEWASTRWHEFIHQASKGLLAVEGEPQAITLRQIDGTSTQALARMSTNGHNVRGDGSIGKKKLINFDKDDAPRGSAVGPLFNSPTHQAVRLEGLAAILPDYRVLTVPVPTVPNINVTLRHKQGTMSEDAVLSRLNLSIDVHAQVIICCHDTCRIALFPSPAQVSEHLRKKHSIPAAERRLVTDLLKARTSPLQSPSEAPVRQDGSDFDPNLHLVHGFTCKFCTERTGSSQVMSRHITPTHEKQRLQLGVRRKAMYEPVFLQAWTKNPSGGRYWIVEYGGSTTRPVGGEEVCDHLGAVFERERGRQKDLLGEGLANGTGTTRDSQTTTFTDLRPWLERTGWERTFQGVDRELLRNLTTAPSPATSHLGLILEGGGSRPGYVRSDQQMISSADDERKITALLTAVDMVMDRCEQTARTTSRSLLCWLRSVRPHGCYAKPFTFVGKAASRRRYIHLLKRFVAMVFRAYRLPAGTRQRRAGIRFKKSQLRLISALWNHEAWTQHDALTEQLWRSMKPSDEANVEVDCDLESPDGEDGCEDGDDSDNDGSIMGADDSETDDMDDEYEEIEEEDHNMNEDQSGKTNAMRNSGGGKLPPWIEEMLEFLFGLIMAFCTEEVMDGRPDSTLLVYFSGVLGFSADLTGFLPARSYTSNLAALIYIQRLLFLEYALPAQDYPRLEIARRPRTDQLARLQNIRQKYLVFGSQSPFEELFSLLVFGRAIAGSETPAFLLKWSDDGQILSYRDDIAVHMEQFRRLPKVLLGRAEALCEQLMYGWKPPCDLSSVKDDMANTTHGFSFVSHPKNGLAEAYLELSLKACTSQADSLSRKGRWNQKAIFEYLKKEEALRENLAGLMLMTCGGQPRSPDLLSVRVRNHRTSERGLYIYNGYMIYVTRSHKAKRSTNREFIVARFFPSQIGHLMYTYLVYIRPFVDMLAREQLPHIDDCSPFLFRNRPESDSRHWSTERLTKIVRRFTGEVWDQGITLRLLRQICIGIADKHVREVSRPFNRFDDRTDNADRGVVFAWSSGHRPLQRARTYGLDGAFPTHLQPQLLERYEWVSVRWHEFLHLPSRYTSRLVHARPDPIAPWLGTPSATSLDDDSHHFLFMSPPTSSPQAPPYSAKSSTRNDGGQNLLKRHFMITSPQTPAKKRKVQSAGSSSPVLDPPNRSWGGSMAPVFGKTNESESVTTADEQERIISYLNGKQAEIRLLNEKEAEIVIPTETSNEILTADPCLDLIDRLNWIHQTTEAWRFVGCELCFITKDEPEPNHGLDSCKQWPASKHAKRILQWLTTLNIPRYYDVRGACSMCGHGWLVCDEMGQGELARREACSQRSNNGEVDSVKEYDAAPDHDGYCMNKPVVRRIIAALCAYDDQVLGKVLTKMALDHEGIDLTSESQARLWLEQRIRSQDDYWVSRLIYVLDQLILADYYTGTDLADPEKDALPADGGAAVELLPVLKGYSCTACRYLTVARDNIVRHWREAQHGEAEARWTEVQLQTWMGGKYARYWTIREHDSDQSNDDGGNGGVSAMEKMIASSEAQLRAEDATRLRLGDLEEDIDRDSSWTKRLGWVKHFGSRDLLGVHEAAGWVRAKVATGARARQSEDERVVRERLLLGRLGQSFDREVDRCCWRLDSVPTETLQWLASITAANPSGVPFGRKGKEASMSKYRSVGHRYLSFCWRAYRIGREEAFKRWAVRFTDEQWSLLHDVAGELEGDASPSSHDSGFCSGREREMVESDDEAGSESDDDNEGLGDEGVAAPLHSALDRAVFSFIVASIKVHVGGNVYTNSLLSFCAALGVQQRPLGYTEPHLYTGMLAAIMWWGRLFFLESVFEDQPRDQDEVGIDAVLAFREQHTAWMCTGTHTVMSTIIGWMAYGKGWRNKIGGQASIRWADDGESVFHMGEQVDVGKFTRTLRSQVTEAQKLLDELFGGSWGEVSRKVDMSRIADSMVRLGAGQSFATNPKNDWLKPGPAKVMRLMESSLWNSARNRWKRQGVEKWLRRLRLLRETLMLLAHTWSGLPGRGPELTTLRHCDSWQLIRNVFVMEGQVMIVTDRDKMKAIRDNGRKVARFVPDKIGRMIVAYISWLIPAERVLRRECKLAEPRGEQLEYMWRDGSSRVWDTERLSRKLARVMKAGTGVSIGVGRYRAVAIEMGRRIRGLVMKQVEGRMGDEDDDDNVEVDPITGEPIDCGGYWNIVWDLQSTHGTRIARQHYAVHIGFPGKLQPEMIATFKEISKLWHQFLEGSSAEEKAPTRKRKGQAPDRQSVVDGPAQAAGRKRARTNKGVGRKCMESDMADGLRTLFGPEAVWRSDKQAESMRSIVSLKNGQTAINVLPTGAGKSILFMLPAVMRETGTSIVVVPFVALMDDLVTRATAMGVDCIRFRSSMNSGREGVPRAARLVVVSADIVSSAEFSGYVDGLLCAGLLQRIFIDECHTVIMDIGYRAKLGELRGLHRYGCPIVLLTATLPVMLEDWFRGEMLAQSAVIVRDRTTKLNCRYRVEQVKPGGGAVEKRTIEVIEQLDAQMTGRQKGVIYCRSRGQCEAMAEDIGCGVHHSGMTEKDRYEARTAWIEGRTSRWIVATTGLGTGVDIEGIVAVVHVEQPYGLVDFVQQTGRGGRRAGEVVKSIIVHDGRPQREDRHGSFVDNMNQAQMDAFVSTPGCRRAVIAAFMDGVTGETCRDVAGAELCDRCGLPDDDSVVDGEGEGGGLDEEDDGGSSGDVDKGGRIWEAFGTTEGMQIRTLFRWLDEVADECPLCHVRRYYRGLENGEVPDEPRHRRDGQWCETVAGESYDVVRRKITFGPLTCCFTCKLPLDWCEETREEEGDCAYKDKVLPVVLMGLRNWRVRDLAKDRFGIDTCDTDAFFRWLGARRQFHGKGGTNMHALWEAIIWEAYKGGRYWFETE</sequence>
<feature type="region of interest" description="Disordered" evidence="6">
    <location>
        <begin position="2590"/>
        <end position="2630"/>
    </location>
</feature>
<dbReference type="InterPro" id="IPR014001">
    <property type="entry name" value="Helicase_ATP-bd"/>
</dbReference>
<dbReference type="GO" id="GO:0009378">
    <property type="term" value="F:four-way junction helicase activity"/>
    <property type="evidence" value="ECO:0007669"/>
    <property type="project" value="TreeGrafter"/>
</dbReference>
<evidence type="ECO:0000259" key="8">
    <source>
        <dbReference type="PROSITE" id="PS51194"/>
    </source>
</evidence>
<evidence type="ECO:0000256" key="2">
    <source>
        <dbReference type="ARBA" id="ARBA00022741"/>
    </source>
</evidence>
<protein>
    <recommendedName>
        <fullName evidence="5">DNA 3'-5' helicase</fullName>
        <ecNumber evidence="5">5.6.2.4</ecNumber>
    </recommendedName>
</protein>
<feature type="domain" description="Helicase ATP-binding" evidence="7">
    <location>
        <begin position="2665"/>
        <end position="2829"/>
    </location>
</feature>
<dbReference type="GO" id="GO:0005737">
    <property type="term" value="C:cytoplasm"/>
    <property type="evidence" value="ECO:0007669"/>
    <property type="project" value="TreeGrafter"/>
</dbReference>
<gene>
    <name evidence="9" type="ORF">FALBO_15202</name>
</gene>
<reference evidence="9 10" key="1">
    <citation type="submission" date="2020-01" db="EMBL/GenBank/DDBJ databases">
        <title>Identification and distribution of gene clusters putatively required for synthesis of sphingolipid metabolism inhibitors in phylogenetically diverse species of the filamentous fungus Fusarium.</title>
        <authorList>
            <person name="Kim H.-S."/>
            <person name="Busman M."/>
            <person name="Brown D.W."/>
            <person name="Divon H."/>
            <person name="Uhlig S."/>
            <person name="Proctor R.H."/>
        </authorList>
    </citation>
    <scope>NUCLEOTIDE SEQUENCE [LARGE SCALE GENOMIC DNA]</scope>
    <source>
        <strain evidence="9 10">NRRL 20459</strain>
    </source>
</reference>
<keyword evidence="10" id="KW-1185">Reference proteome</keyword>
<dbReference type="Pfam" id="PF00271">
    <property type="entry name" value="Helicase_C"/>
    <property type="match status" value="1"/>
</dbReference>
<dbReference type="GO" id="GO:0005694">
    <property type="term" value="C:chromosome"/>
    <property type="evidence" value="ECO:0007669"/>
    <property type="project" value="TreeGrafter"/>
</dbReference>
<dbReference type="SMART" id="SM00490">
    <property type="entry name" value="HELICc"/>
    <property type="match status" value="1"/>
</dbReference>
<dbReference type="OrthoDB" id="4982631at2759"/>
<comment type="similarity">
    <text evidence="1">Belongs to the helicase family. RecQ subfamily.</text>
</comment>
<feature type="region of interest" description="Disordered" evidence="6">
    <location>
        <begin position="1456"/>
        <end position="1478"/>
    </location>
</feature>
<proteinExistence type="inferred from homology"/>
<dbReference type="PROSITE" id="PS51192">
    <property type="entry name" value="HELICASE_ATP_BIND_1"/>
    <property type="match status" value="1"/>
</dbReference>
<dbReference type="SMART" id="SM00355">
    <property type="entry name" value="ZnF_C2H2"/>
    <property type="match status" value="3"/>
</dbReference>
<dbReference type="InterPro" id="IPR001650">
    <property type="entry name" value="Helicase_C-like"/>
</dbReference>
<dbReference type="Pfam" id="PF12013">
    <property type="entry name" value="OrsD"/>
    <property type="match status" value="1"/>
</dbReference>
<dbReference type="Gene3D" id="3.40.50.300">
    <property type="entry name" value="P-loop containing nucleotide triphosphate hydrolases"/>
    <property type="match status" value="2"/>
</dbReference>
<dbReference type="SMART" id="SM00487">
    <property type="entry name" value="DEXDc"/>
    <property type="match status" value="1"/>
</dbReference>
<dbReference type="InterPro" id="IPR027417">
    <property type="entry name" value="P-loop_NTPase"/>
</dbReference>
<dbReference type="GO" id="GO:0003676">
    <property type="term" value="F:nucleic acid binding"/>
    <property type="evidence" value="ECO:0007669"/>
    <property type="project" value="InterPro"/>
</dbReference>
<feature type="compositionally biased region" description="Acidic residues" evidence="6">
    <location>
        <begin position="878"/>
        <end position="897"/>
    </location>
</feature>
<evidence type="ECO:0000313" key="9">
    <source>
        <dbReference type="EMBL" id="KAF4457431.1"/>
    </source>
</evidence>
<dbReference type="InterPro" id="IPR013087">
    <property type="entry name" value="Znf_C2H2_type"/>
</dbReference>
<feature type="region of interest" description="Disordered" evidence="6">
    <location>
        <begin position="1490"/>
        <end position="1517"/>
    </location>
</feature>
<comment type="caution">
    <text evidence="9">The sequence shown here is derived from an EMBL/GenBank/DDBJ whole genome shotgun (WGS) entry which is preliminary data.</text>
</comment>
<organism evidence="9 10">
    <name type="scientific">Fusarium albosuccineum</name>
    <dbReference type="NCBI Taxonomy" id="1237068"/>
    <lineage>
        <taxon>Eukaryota</taxon>
        <taxon>Fungi</taxon>
        <taxon>Dikarya</taxon>
        <taxon>Ascomycota</taxon>
        <taxon>Pezizomycotina</taxon>
        <taxon>Sordariomycetes</taxon>
        <taxon>Hypocreomycetidae</taxon>
        <taxon>Hypocreales</taxon>
        <taxon>Nectriaceae</taxon>
        <taxon>Fusarium</taxon>
        <taxon>Fusarium decemcellulare species complex</taxon>
    </lineage>
</organism>
<dbReference type="PANTHER" id="PTHR13710">
    <property type="entry name" value="DNA HELICASE RECQ FAMILY MEMBER"/>
    <property type="match status" value="1"/>
</dbReference>
<evidence type="ECO:0000256" key="5">
    <source>
        <dbReference type="ARBA" id="ARBA00034808"/>
    </source>
</evidence>
<dbReference type="InterPro" id="IPR022698">
    <property type="entry name" value="OrsD"/>
</dbReference>
<keyword evidence="2" id="KW-0547">Nucleotide-binding</keyword>
<feature type="compositionally biased region" description="Polar residues" evidence="6">
    <location>
        <begin position="1469"/>
        <end position="1478"/>
    </location>
</feature>
<comment type="catalytic activity">
    <reaction evidence="4">
        <text>Couples ATP hydrolysis with the unwinding of duplex DNA by translocating in the 3'-5' direction.</text>
        <dbReference type="EC" id="5.6.2.4"/>
    </reaction>
</comment>
<dbReference type="PANTHER" id="PTHR13710:SF154">
    <property type="entry name" value="RECQ HELICASE, PUTATIVE (AFU_ORTHOLOGUE AFUA_6G14720)-RELATED"/>
    <property type="match status" value="1"/>
</dbReference>
<dbReference type="Pfam" id="PF00270">
    <property type="entry name" value="DEAD"/>
    <property type="match status" value="1"/>
</dbReference>
<accession>A0A8H4KVC0</accession>
<dbReference type="EC" id="5.6.2.4" evidence="5"/>
<feature type="region of interest" description="Disordered" evidence="6">
    <location>
        <begin position="2060"/>
        <end position="2102"/>
    </location>
</feature>
<feature type="domain" description="Helicase C-terminal" evidence="8">
    <location>
        <begin position="2861"/>
        <end position="3009"/>
    </location>
</feature>
<feature type="compositionally biased region" description="Acidic residues" evidence="6">
    <location>
        <begin position="3041"/>
        <end position="3057"/>
    </location>
</feature>
<evidence type="ECO:0000256" key="1">
    <source>
        <dbReference type="ARBA" id="ARBA00005446"/>
    </source>
</evidence>
<dbReference type="InterPro" id="IPR011545">
    <property type="entry name" value="DEAD/DEAH_box_helicase_dom"/>
</dbReference>
<dbReference type="GO" id="GO:0005524">
    <property type="term" value="F:ATP binding"/>
    <property type="evidence" value="ECO:0007669"/>
    <property type="project" value="UniProtKB-KW"/>
</dbReference>
<keyword evidence="3" id="KW-0067">ATP-binding</keyword>
<dbReference type="Proteomes" id="UP000554235">
    <property type="component" value="Unassembled WGS sequence"/>
</dbReference>
<evidence type="ECO:0000256" key="3">
    <source>
        <dbReference type="ARBA" id="ARBA00022840"/>
    </source>
</evidence>
<dbReference type="EMBL" id="JAADYS010002594">
    <property type="protein sequence ID" value="KAF4457431.1"/>
    <property type="molecule type" value="Genomic_DNA"/>
</dbReference>
<name>A0A8H4KVC0_9HYPO</name>
<feature type="region of interest" description="Disordered" evidence="6">
    <location>
        <begin position="3041"/>
        <end position="3065"/>
    </location>
</feature>
<evidence type="ECO:0000259" key="7">
    <source>
        <dbReference type="PROSITE" id="PS51192"/>
    </source>
</evidence>